<dbReference type="SUPFAM" id="SSF56003">
    <property type="entry name" value="Molybdenum cofactor-binding domain"/>
    <property type="match status" value="1"/>
</dbReference>
<dbReference type="InterPro" id="IPR037165">
    <property type="entry name" value="AldOxase/xan_DH_Mopterin-bd_sf"/>
</dbReference>
<evidence type="ECO:0000313" key="3">
    <source>
        <dbReference type="Proteomes" id="UP000249842"/>
    </source>
</evidence>
<gene>
    <name evidence="2" type="ORF">DJ021_03875</name>
</gene>
<name>A0A328AXT9_9CAUL</name>
<sequence length="124" mass="13399">MNQAGRGHRRRLRALFQKITIENVAAAQNNFDGYPVLRMRDAPPMEVEFVKADDPPTGLGERPQPAEGLRSSLLPCAAGEGDRPLKSGWWRGRGLGSVRRLAPSVTPSAGRATSPVVCATGEEH</sequence>
<keyword evidence="3" id="KW-1185">Reference proteome</keyword>
<dbReference type="GO" id="GO:0016491">
    <property type="term" value="F:oxidoreductase activity"/>
    <property type="evidence" value="ECO:0007669"/>
    <property type="project" value="InterPro"/>
</dbReference>
<protein>
    <submittedName>
        <fullName evidence="2">Uncharacterized protein</fullName>
    </submittedName>
</protein>
<dbReference type="Gene3D" id="3.30.365.10">
    <property type="entry name" value="Aldehyde oxidase/xanthine dehydrogenase, molybdopterin binding domain"/>
    <property type="match status" value="1"/>
</dbReference>
<dbReference type="Proteomes" id="UP000249842">
    <property type="component" value="Unassembled WGS sequence"/>
</dbReference>
<dbReference type="EMBL" id="QFYP01000001">
    <property type="protein sequence ID" value="RAK59001.1"/>
    <property type="molecule type" value="Genomic_DNA"/>
</dbReference>
<feature type="region of interest" description="Disordered" evidence="1">
    <location>
        <begin position="50"/>
        <end position="69"/>
    </location>
</feature>
<reference evidence="3" key="1">
    <citation type="submission" date="2018-05" db="EMBL/GenBank/DDBJ databases">
        <authorList>
            <person name="Li X."/>
        </authorList>
    </citation>
    <scope>NUCLEOTIDE SEQUENCE [LARGE SCALE GENOMIC DNA]</scope>
    <source>
        <strain evidence="3">HKS-05</strain>
    </source>
</reference>
<organism evidence="2 3">
    <name type="scientific">Phenylobacterium hankyongense</name>
    <dbReference type="NCBI Taxonomy" id="1813876"/>
    <lineage>
        <taxon>Bacteria</taxon>
        <taxon>Pseudomonadati</taxon>
        <taxon>Pseudomonadota</taxon>
        <taxon>Alphaproteobacteria</taxon>
        <taxon>Caulobacterales</taxon>
        <taxon>Caulobacteraceae</taxon>
        <taxon>Phenylobacterium</taxon>
    </lineage>
</organism>
<dbReference type="OrthoDB" id="9767994at2"/>
<feature type="region of interest" description="Disordered" evidence="1">
    <location>
        <begin position="102"/>
        <end position="124"/>
    </location>
</feature>
<evidence type="ECO:0000256" key="1">
    <source>
        <dbReference type="SAM" id="MobiDB-lite"/>
    </source>
</evidence>
<evidence type="ECO:0000313" key="2">
    <source>
        <dbReference type="EMBL" id="RAK59001.1"/>
    </source>
</evidence>
<dbReference type="RefSeq" id="WP_111456294.1">
    <property type="nucleotide sequence ID" value="NZ_QFYP01000001.1"/>
</dbReference>
<dbReference type="AlphaFoldDB" id="A0A328AXT9"/>
<proteinExistence type="predicted"/>
<comment type="caution">
    <text evidence="2">The sequence shown here is derived from an EMBL/GenBank/DDBJ whole genome shotgun (WGS) entry which is preliminary data.</text>
</comment>
<accession>A0A328AXT9</accession>